<dbReference type="KEGG" id="bgt:106057010"/>
<feature type="transmembrane region" description="Helical" evidence="9">
    <location>
        <begin position="249"/>
        <end position="270"/>
    </location>
</feature>
<name>A0A2C9JJ27_BIOGL</name>
<proteinExistence type="inferred from homology"/>
<evidence type="ECO:0000256" key="1">
    <source>
        <dbReference type="ARBA" id="ARBA00004477"/>
    </source>
</evidence>
<feature type="transmembrane region" description="Helical" evidence="9">
    <location>
        <begin position="311"/>
        <end position="328"/>
    </location>
</feature>
<keyword evidence="5 9" id="KW-1133">Transmembrane helix</keyword>
<feature type="transmembrane region" description="Helical" evidence="9">
    <location>
        <begin position="113"/>
        <end position="137"/>
    </location>
</feature>
<feature type="region of interest" description="Disordered" evidence="8">
    <location>
        <begin position="73"/>
        <end position="97"/>
    </location>
</feature>
<dbReference type="InterPro" id="IPR036938">
    <property type="entry name" value="PAP2/HPO_sf"/>
</dbReference>
<keyword evidence="3" id="KW-0378">Hydrolase</keyword>
<dbReference type="OrthoDB" id="301434at2759"/>
<feature type="compositionally biased region" description="Polar residues" evidence="8">
    <location>
        <begin position="86"/>
        <end position="97"/>
    </location>
</feature>
<evidence type="ECO:0000313" key="11">
    <source>
        <dbReference type="EnsemblMetazoa" id="BGLB003283-PB"/>
    </source>
</evidence>
<reference evidence="11" key="1">
    <citation type="submission" date="2020-05" db="UniProtKB">
        <authorList>
            <consortium name="EnsemblMetazoa"/>
        </authorList>
    </citation>
    <scope>IDENTIFICATION</scope>
    <source>
        <strain evidence="11">BB02</strain>
    </source>
</reference>
<dbReference type="GO" id="GO:0005789">
    <property type="term" value="C:endoplasmic reticulum membrane"/>
    <property type="evidence" value="ECO:0007669"/>
    <property type="project" value="UniProtKB-SubCell"/>
</dbReference>
<evidence type="ECO:0000256" key="7">
    <source>
        <dbReference type="ARBA" id="ARBA00038324"/>
    </source>
</evidence>
<feature type="compositionally biased region" description="Polar residues" evidence="8">
    <location>
        <begin position="38"/>
        <end position="58"/>
    </location>
</feature>
<dbReference type="GO" id="GO:0042392">
    <property type="term" value="F:sphingosine-1-phosphate phosphatase activity"/>
    <property type="evidence" value="ECO:0007669"/>
    <property type="project" value="TreeGrafter"/>
</dbReference>
<feature type="transmembrane region" description="Helical" evidence="9">
    <location>
        <begin position="407"/>
        <end position="426"/>
    </location>
</feature>
<dbReference type="InterPro" id="IPR000326">
    <property type="entry name" value="PAP2/HPO"/>
</dbReference>
<dbReference type="CDD" id="cd03388">
    <property type="entry name" value="PAP2_SPPase1"/>
    <property type="match status" value="1"/>
</dbReference>
<feature type="compositionally biased region" description="Basic and acidic residues" evidence="8">
    <location>
        <begin position="74"/>
        <end position="85"/>
    </location>
</feature>
<accession>A0A2C9JJ27</accession>
<dbReference type="VEuPathDB" id="VectorBase:BGLB003283"/>
<dbReference type="Gene3D" id="1.20.144.10">
    <property type="entry name" value="Phosphatidic acid phosphatase type 2/haloperoxidase"/>
    <property type="match status" value="1"/>
</dbReference>
<dbReference type="GO" id="GO:0006670">
    <property type="term" value="P:sphingosine metabolic process"/>
    <property type="evidence" value="ECO:0007669"/>
    <property type="project" value="TreeGrafter"/>
</dbReference>
<feature type="transmembrane region" description="Helical" evidence="9">
    <location>
        <begin position="282"/>
        <end position="299"/>
    </location>
</feature>
<feature type="transmembrane region" description="Helical" evidence="9">
    <location>
        <begin position="149"/>
        <end position="168"/>
    </location>
</feature>
<organism evidence="11 12">
    <name type="scientific">Biomphalaria glabrata</name>
    <name type="common">Bloodfluke planorb</name>
    <name type="synonym">Freshwater snail</name>
    <dbReference type="NCBI Taxonomy" id="6526"/>
    <lineage>
        <taxon>Eukaryota</taxon>
        <taxon>Metazoa</taxon>
        <taxon>Spiralia</taxon>
        <taxon>Lophotrochozoa</taxon>
        <taxon>Mollusca</taxon>
        <taxon>Gastropoda</taxon>
        <taxon>Heterobranchia</taxon>
        <taxon>Euthyneura</taxon>
        <taxon>Panpulmonata</taxon>
        <taxon>Hygrophila</taxon>
        <taxon>Lymnaeoidea</taxon>
        <taxon>Planorbidae</taxon>
        <taxon>Biomphalaria</taxon>
    </lineage>
</organism>
<sequence>MASTLVQWIYYLDDPHLVAKFQRACGIRSSASFDARSGTHSNHGVDNNAPNGSDISSKSNGLVESSMVNGSDNTLKRRDHAHDNSTENNNNAGDTSGATKKAELQYSIDNKCLYWLFTFGAGLGNSTFYTLFFSVCVWSFDSFVLRKTLLMWIVIMYVGQVAKDIIKWPRPRSPPAIRLEERYGLEYGMPSTHAMVGFVLPFGMLFYMCGRYEQLSCSPQFSLLFGLLIAVSWCLLVCSSRIYLGMHSALDVIAGVLFAAVLMSITAPFVDPVDRFLISHPLSTPVLVLTCVALGLMYPRVEKWSTTRADTMLSLGVFSGIYQGLWLIRKMSDSRPAPETLPLSLSVPSHVDIGLLLLRQLIGVPFISLFAVVTKLIILHLFSWCLRCNPNDRETKRRLEIPYRYGGFFVAASVGLYLPQIIFSALNLDRVALLSETFS</sequence>
<evidence type="ECO:0000256" key="6">
    <source>
        <dbReference type="ARBA" id="ARBA00023136"/>
    </source>
</evidence>
<dbReference type="SUPFAM" id="SSF48317">
    <property type="entry name" value="Acid phosphatase/Vanadium-dependent haloperoxidase"/>
    <property type="match status" value="1"/>
</dbReference>
<gene>
    <name evidence="11" type="primary">106057010</name>
</gene>
<evidence type="ECO:0000256" key="9">
    <source>
        <dbReference type="SAM" id="Phobius"/>
    </source>
</evidence>
<comment type="similarity">
    <text evidence="7">Belongs to the type 2 lipid phosphate phosphatase family.</text>
</comment>
<dbReference type="Pfam" id="PF01569">
    <property type="entry name" value="PAP2"/>
    <property type="match status" value="1"/>
</dbReference>
<dbReference type="PANTHER" id="PTHR14969">
    <property type="entry name" value="SPHINGOSINE-1-PHOSPHATE PHOSPHOHYDROLASE"/>
    <property type="match status" value="1"/>
</dbReference>
<feature type="transmembrane region" description="Helical" evidence="9">
    <location>
        <begin position="221"/>
        <end position="243"/>
    </location>
</feature>
<keyword evidence="6 9" id="KW-0472">Membrane</keyword>
<comment type="subcellular location">
    <subcellularLocation>
        <location evidence="1">Endoplasmic reticulum membrane</location>
        <topology evidence="1">Multi-pass membrane protein</topology>
    </subcellularLocation>
</comment>
<feature type="domain" description="Phosphatidic acid phosphatase type 2/haloperoxidase" evidence="10">
    <location>
        <begin position="144"/>
        <end position="267"/>
    </location>
</feature>
<dbReference type="PANTHER" id="PTHR14969:SF28">
    <property type="entry name" value="DIHYDROSPHINGOSINE 1-PHOSPHATE PHOSPHATASE LCB3-RELATED"/>
    <property type="match status" value="1"/>
</dbReference>
<evidence type="ECO:0000256" key="3">
    <source>
        <dbReference type="ARBA" id="ARBA00022801"/>
    </source>
</evidence>
<protein>
    <recommendedName>
        <fullName evidence="10">Phosphatidic acid phosphatase type 2/haloperoxidase domain-containing protein</fullName>
    </recommendedName>
</protein>
<keyword evidence="4" id="KW-0256">Endoplasmic reticulum</keyword>
<evidence type="ECO:0000256" key="5">
    <source>
        <dbReference type="ARBA" id="ARBA00022989"/>
    </source>
</evidence>
<evidence type="ECO:0000256" key="2">
    <source>
        <dbReference type="ARBA" id="ARBA00022692"/>
    </source>
</evidence>
<evidence type="ECO:0000313" key="12">
    <source>
        <dbReference type="Proteomes" id="UP000076420"/>
    </source>
</evidence>
<dbReference type="Proteomes" id="UP000076420">
    <property type="component" value="Unassembled WGS sequence"/>
</dbReference>
<dbReference type="SMART" id="SM00014">
    <property type="entry name" value="acidPPc"/>
    <property type="match status" value="1"/>
</dbReference>
<dbReference type="EnsemblMetazoa" id="BGLB003283-RB">
    <property type="protein sequence ID" value="BGLB003283-PB"/>
    <property type="gene ID" value="BGLB003283"/>
</dbReference>
<feature type="region of interest" description="Disordered" evidence="8">
    <location>
        <begin position="36"/>
        <end position="58"/>
    </location>
</feature>
<feature type="transmembrane region" description="Helical" evidence="9">
    <location>
        <begin position="364"/>
        <end position="386"/>
    </location>
</feature>
<dbReference type="AlphaFoldDB" id="A0A2C9JJ27"/>
<evidence type="ECO:0000256" key="8">
    <source>
        <dbReference type="SAM" id="MobiDB-lite"/>
    </source>
</evidence>
<dbReference type="VEuPathDB" id="VectorBase:BGLAX_032779"/>
<keyword evidence="2 9" id="KW-0812">Transmembrane</keyword>
<dbReference type="STRING" id="6526.A0A2C9JJ27"/>
<evidence type="ECO:0000256" key="4">
    <source>
        <dbReference type="ARBA" id="ARBA00022824"/>
    </source>
</evidence>
<evidence type="ECO:0000259" key="10">
    <source>
        <dbReference type="SMART" id="SM00014"/>
    </source>
</evidence>
<feature type="transmembrane region" description="Helical" evidence="9">
    <location>
        <begin position="188"/>
        <end position="209"/>
    </location>
</feature>